<reference evidence="2 4" key="1">
    <citation type="journal article" date="2014" name="BMC Genomics">
        <title>Genome sequence of Anopheles sinensis provides insight into genetics basis of mosquito competence for malaria parasites.</title>
        <authorList>
            <person name="Zhou D."/>
            <person name="Zhang D."/>
            <person name="Ding G."/>
            <person name="Shi L."/>
            <person name="Hou Q."/>
            <person name="Ye Y."/>
            <person name="Xu Y."/>
            <person name="Zhou H."/>
            <person name="Xiong C."/>
            <person name="Li S."/>
            <person name="Yu J."/>
            <person name="Hong S."/>
            <person name="Yu X."/>
            <person name="Zou P."/>
            <person name="Chen C."/>
            <person name="Chang X."/>
            <person name="Wang W."/>
            <person name="Lv Y."/>
            <person name="Sun Y."/>
            <person name="Ma L."/>
            <person name="Shen B."/>
            <person name="Zhu C."/>
        </authorList>
    </citation>
    <scope>NUCLEOTIDE SEQUENCE [LARGE SCALE GENOMIC DNA]</scope>
</reference>
<proteinExistence type="predicted"/>
<protein>
    <submittedName>
        <fullName evidence="2 3">Gag-like protein</fullName>
    </submittedName>
</protein>
<name>A0A084VBI1_ANOSI</name>
<dbReference type="EMBL" id="KE524391">
    <property type="protein sequence ID" value="KFB35325.1"/>
    <property type="molecule type" value="Genomic_DNA"/>
</dbReference>
<dbReference type="Proteomes" id="UP000030765">
    <property type="component" value="Unassembled WGS sequence"/>
</dbReference>
<feature type="region of interest" description="Disordered" evidence="1">
    <location>
        <begin position="1"/>
        <end position="43"/>
    </location>
</feature>
<evidence type="ECO:0000313" key="3">
    <source>
        <dbReference type="EnsemblMetazoa" id="ASIC001617-PA"/>
    </source>
</evidence>
<gene>
    <name evidence="2" type="ORF">ZHAS_00001617</name>
</gene>
<keyword evidence="4" id="KW-1185">Reference proteome</keyword>
<reference evidence="3" key="2">
    <citation type="submission" date="2020-05" db="UniProtKB">
        <authorList>
            <consortium name="EnsemblMetazoa"/>
        </authorList>
    </citation>
    <scope>IDENTIFICATION</scope>
</reference>
<dbReference type="STRING" id="74873.A0A084VBI1"/>
<evidence type="ECO:0000313" key="2">
    <source>
        <dbReference type="EMBL" id="KFB35325.1"/>
    </source>
</evidence>
<dbReference type="AlphaFoldDB" id="A0A084VBI1"/>
<accession>A0A084VBI1</accession>
<dbReference type="VEuPathDB" id="VectorBase:ASIC001617"/>
<evidence type="ECO:0000256" key="1">
    <source>
        <dbReference type="SAM" id="MobiDB-lite"/>
    </source>
</evidence>
<dbReference type="EnsemblMetazoa" id="ASIC001617-RA">
    <property type="protein sequence ID" value="ASIC001617-PA"/>
    <property type="gene ID" value="ASIC001617"/>
</dbReference>
<evidence type="ECO:0000313" key="4">
    <source>
        <dbReference type="Proteomes" id="UP000030765"/>
    </source>
</evidence>
<sequence length="349" mass="38175">MPPKANTTFAEVVAGPSRSQAESTGVPPRRAAESTRPTMKGRPEVITVTPPEGTSFLDVFRNVRSVPDVAECVRTGSRIQRNTAELVLKGNADAKAVFERVKALAPEGSRTTLRLDTVRLLIRGIDMLAEKSDVASAVGGKVGEVVAEEDVTLQRYYRGDQRAFVKVHRRTANALLGEKLLIGHSRCRVELAPRVSMERVTCSRCWQKGHLPAPATAPTARHLPRSATAQDLLVQLARERGADVALLSDYHRVPANNSNWAFDPATRTAVVALGRFPIQRIVNVAEGMVAVEVNSITFCVLVWGGGGGSRFRSVHGFAPRVALRRHWRKTSKATDETTRILHPMIFPTL</sequence>
<organism evidence="2">
    <name type="scientific">Anopheles sinensis</name>
    <name type="common">Mosquito</name>
    <dbReference type="NCBI Taxonomy" id="74873"/>
    <lineage>
        <taxon>Eukaryota</taxon>
        <taxon>Metazoa</taxon>
        <taxon>Ecdysozoa</taxon>
        <taxon>Arthropoda</taxon>
        <taxon>Hexapoda</taxon>
        <taxon>Insecta</taxon>
        <taxon>Pterygota</taxon>
        <taxon>Neoptera</taxon>
        <taxon>Endopterygota</taxon>
        <taxon>Diptera</taxon>
        <taxon>Nematocera</taxon>
        <taxon>Culicoidea</taxon>
        <taxon>Culicidae</taxon>
        <taxon>Anophelinae</taxon>
        <taxon>Anopheles</taxon>
    </lineage>
</organism>
<dbReference type="EMBL" id="ATLV01006977">
    <property type="status" value="NOT_ANNOTATED_CDS"/>
    <property type="molecule type" value="Genomic_DNA"/>
</dbReference>
<dbReference type="VEuPathDB" id="VectorBase:ASIS000841"/>
<dbReference type="VEuPathDB" id="VectorBase:ASIS001671"/>
<dbReference type="OrthoDB" id="7744392at2759"/>